<evidence type="ECO:0000313" key="8">
    <source>
        <dbReference type="EMBL" id="CQR69986.1"/>
    </source>
</evidence>
<dbReference type="InterPro" id="IPR029151">
    <property type="entry name" value="Sensor-like_sf"/>
</dbReference>
<feature type="domain" description="Single cache" evidence="7">
    <location>
        <begin position="76"/>
        <end position="177"/>
    </location>
</feature>
<organism evidence="8 9">
    <name type="scientific">Sporomusa ovata</name>
    <dbReference type="NCBI Taxonomy" id="2378"/>
    <lineage>
        <taxon>Bacteria</taxon>
        <taxon>Bacillati</taxon>
        <taxon>Bacillota</taxon>
        <taxon>Negativicutes</taxon>
        <taxon>Selenomonadales</taxon>
        <taxon>Sporomusaceae</taxon>
        <taxon>Sporomusa</taxon>
    </lineage>
</organism>
<keyword evidence="9" id="KW-1185">Reference proteome</keyword>
<dbReference type="AlphaFoldDB" id="A0A0U1KRE0"/>
<comment type="subcellular location">
    <subcellularLocation>
        <location evidence="1">Cell membrane</location>
        <topology evidence="1">Multi-pass membrane protein</topology>
    </subcellularLocation>
</comment>
<dbReference type="InterPro" id="IPR033463">
    <property type="entry name" value="sCache_3"/>
</dbReference>
<feature type="transmembrane region" description="Helical" evidence="6">
    <location>
        <begin position="180"/>
        <end position="204"/>
    </location>
</feature>
<feature type="transmembrane region" description="Helical" evidence="6">
    <location>
        <begin position="12"/>
        <end position="29"/>
    </location>
</feature>
<name>A0A0U1KRE0_9FIRM</name>
<evidence type="ECO:0000256" key="6">
    <source>
        <dbReference type="SAM" id="Phobius"/>
    </source>
</evidence>
<sequence>MLLSLKTKFTVFFIGPAMLLSLVIGIMTIRDMHTQIEAAIAEKAKSDLATAQEIADYMHPGPWHVVNGKLYKGTSLINDNTELVDRISRLTDDTVTIFLNNTRVATNIMRDGSRATGTFAADYVTETVLTGGKIYIGEAEVVGVKYQTGYAPIKDDSGRIIGMFYIGVSKKLADQLKQSFIAVAILSARIALLFALAATCFIPIDTWATVPTSRSWSLNSLALQHKKIPHS</sequence>
<reference evidence="9" key="1">
    <citation type="submission" date="2015-03" db="EMBL/GenBank/DDBJ databases">
        <authorList>
            <person name="Nijsse Bart"/>
        </authorList>
    </citation>
    <scope>NUCLEOTIDE SEQUENCE [LARGE SCALE GENOMIC DNA]</scope>
</reference>
<evidence type="ECO:0000313" key="9">
    <source>
        <dbReference type="Proteomes" id="UP000049855"/>
    </source>
</evidence>
<dbReference type="GO" id="GO:0005886">
    <property type="term" value="C:plasma membrane"/>
    <property type="evidence" value="ECO:0007669"/>
    <property type="project" value="UniProtKB-SubCell"/>
</dbReference>
<accession>A0A0U1KRE0</accession>
<dbReference type="Pfam" id="PF17202">
    <property type="entry name" value="sCache_3_3"/>
    <property type="match status" value="1"/>
</dbReference>
<evidence type="ECO:0000256" key="3">
    <source>
        <dbReference type="ARBA" id="ARBA00022692"/>
    </source>
</evidence>
<dbReference type="EMBL" id="CTRP01000001">
    <property type="protein sequence ID" value="CQR69986.1"/>
    <property type="molecule type" value="Genomic_DNA"/>
</dbReference>
<gene>
    <name evidence="8" type="ORF">SpAn4DRAFT_4851</name>
</gene>
<dbReference type="RefSeq" id="WP_021168255.1">
    <property type="nucleotide sequence ID" value="NZ_CTRP01000001.1"/>
</dbReference>
<protein>
    <submittedName>
        <fullName evidence="8">Methyl-accepting chemotaxis protein</fullName>
    </submittedName>
</protein>
<dbReference type="Proteomes" id="UP000049855">
    <property type="component" value="Unassembled WGS sequence"/>
</dbReference>
<dbReference type="SUPFAM" id="SSF103190">
    <property type="entry name" value="Sensory domain-like"/>
    <property type="match status" value="1"/>
</dbReference>
<keyword evidence="4 6" id="KW-1133">Transmembrane helix</keyword>
<evidence type="ECO:0000256" key="1">
    <source>
        <dbReference type="ARBA" id="ARBA00004651"/>
    </source>
</evidence>
<proteinExistence type="predicted"/>
<evidence type="ECO:0000256" key="2">
    <source>
        <dbReference type="ARBA" id="ARBA00022475"/>
    </source>
</evidence>
<keyword evidence="2" id="KW-1003">Cell membrane</keyword>
<keyword evidence="3 6" id="KW-0812">Transmembrane</keyword>
<evidence type="ECO:0000259" key="7">
    <source>
        <dbReference type="Pfam" id="PF17202"/>
    </source>
</evidence>
<keyword evidence="5 6" id="KW-0472">Membrane</keyword>
<evidence type="ECO:0000256" key="4">
    <source>
        <dbReference type="ARBA" id="ARBA00022989"/>
    </source>
</evidence>
<evidence type="ECO:0000256" key="5">
    <source>
        <dbReference type="ARBA" id="ARBA00023136"/>
    </source>
</evidence>